<gene>
    <name evidence="3" type="ORF">VNO78_06694</name>
</gene>
<evidence type="ECO:0000256" key="1">
    <source>
        <dbReference type="ARBA" id="ARBA00022837"/>
    </source>
</evidence>
<dbReference type="GO" id="GO:0005509">
    <property type="term" value="F:calcium ion binding"/>
    <property type="evidence" value="ECO:0007669"/>
    <property type="project" value="InterPro"/>
</dbReference>
<organism evidence="3 4">
    <name type="scientific">Psophocarpus tetragonolobus</name>
    <name type="common">Winged bean</name>
    <name type="synonym">Dolichos tetragonolobus</name>
    <dbReference type="NCBI Taxonomy" id="3891"/>
    <lineage>
        <taxon>Eukaryota</taxon>
        <taxon>Viridiplantae</taxon>
        <taxon>Streptophyta</taxon>
        <taxon>Embryophyta</taxon>
        <taxon>Tracheophyta</taxon>
        <taxon>Spermatophyta</taxon>
        <taxon>Magnoliopsida</taxon>
        <taxon>eudicotyledons</taxon>
        <taxon>Gunneridae</taxon>
        <taxon>Pentapetalae</taxon>
        <taxon>rosids</taxon>
        <taxon>fabids</taxon>
        <taxon>Fabales</taxon>
        <taxon>Fabaceae</taxon>
        <taxon>Papilionoideae</taxon>
        <taxon>50 kb inversion clade</taxon>
        <taxon>NPAAA clade</taxon>
        <taxon>indigoferoid/millettioid clade</taxon>
        <taxon>Phaseoleae</taxon>
        <taxon>Psophocarpus</taxon>
    </lineage>
</organism>
<dbReference type="Gene3D" id="1.10.238.10">
    <property type="entry name" value="EF-hand"/>
    <property type="match status" value="1"/>
</dbReference>
<keyword evidence="1" id="KW-0106">Calcium</keyword>
<dbReference type="EMBL" id="JAYMYS010000002">
    <property type="protein sequence ID" value="KAK7405417.1"/>
    <property type="molecule type" value="Genomic_DNA"/>
</dbReference>
<keyword evidence="4" id="KW-1185">Reference proteome</keyword>
<name>A0AAN9T2E3_PSOTE</name>
<comment type="caution">
    <text evidence="3">The sequence shown here is derived from an EMBL/GenBank/DDBJ whole genome shotgun (WGS) entry which is preliminary data.</text>
</comment>
<dbReference type="PROSITE" id="PS50222">
    <property type="entry name" value="EF_HAND_2"/>
    <property type="match status" value="1"/>
</dbReference>
<evidence type="ECO:0000259" key="2">
    <source>
        <dbReference type="PROSITE" id="PS50222"/>
    </source>
</evidence>
<reference evidence="3 4" key="1">
    <citation type="submission" date="2024-01" db="EMBL/GenBank/DDBJ databases">
        <title>The genomes of 5 underutilized Papilionoideae crops provide insights into root nodulation and disease resistanc.</title>
        <authorList>
            <person name="Jiang F."/>
        </authorList>
    </citation>
    <scope>NUCLEOTIDE SEQUENCE [LARGE SCALE GENOMIC DNA]</scope>
    <source>
        <strain evidence="3">DUOXIRENSHENG_FW03</strain>
        <tissue evidence="3">Leaves</tissue>
    </source>
</reference>
<dbReference type="Proteomes" id="UP001386955">
    <property type="component" value="Unassembled WGS sequence"/>
</dbReference>
<protein>
    <recommendedName>
        <fullName evidence="2">EF-hand domain-containing protein</fullName>
    </recommendedName>
</protein>
<dbReference type="SUPFAM" id="SSF47473">
    <property type="entry name" value="EF-hand"/>
    <property type="match status" value="1"/>
</dbReference>
<dbReference type="InterPro" id="IPR011992">
    <property type="entry name" value="EF-hand-dom_pair"/>
</dbReference>
<dbReference type="InterPro" id="IPR002048">
    <property type="entry name" value="EF_hand_dom"/>
</dbReference>
<dbReference type="PROSITE" id="PS00018">
    <property type="entry name" value="EF_HAND_1"/>
    <property type="match status" value="1"/>
</dbReference>
<dbReference type="InterPro" id="IPR018247">
    <property type="entry name" value="EF_Hand_1_Ca_BS"/>
</dbReference>
<accession>A0AAN9T2E3</accession>
<feature type="domain" description="EF-hand" evidence="2">
    <location>
        <begin position="75"/>
        <end position="110"/>
    </location>
</feature>
<sequence length="160" mass="18460">MPLHIPGRVTPTYEVKRFGIDFEEVEKKKEILEKANENNVRLGPTIDIPDFAKRRIHMEKIEQSSNVVEQRNKMLKKENIMRILKEADANEDGWLDKNEIRRALMNLGTVFPAWRASRCLKYAGHNKDGVIDGYDEMEALVKYLISCGYGDLKTTNPVPN</sequence>
<evidence type="ECO:0000313" key="3">
    <source>
        <dbReference type="EMBL" id="KAK7405417.1"/>
    </source>
</evidence>
<proteinExistence type="predicted"/>
<dbReference type="AlphaFoldDB" id="A0AAN9T2E3"/>
<evidence type="ECO:0000313" key="4">
    <source>
        <dbReference type="Proteomes" id="UP001386955"/>
    </source>
</evidence>